<name>A0A161QN32_9BRAD</name>
<evidence type="ECO:0000256" key="5">
    <source>
        <dbReference type="ARBA" id="ARBA00022692"/>
    </source>
</evidence>
<keyword evidence="12" id="KW-1185">Reference proteome</keyword>
<dbReference type="Pfam" id="PF04290">
    <property type="entry name" value="DctQ"/>
    <property type="match status" value="1"/>
</dbReference>
<evidence type="ECO:0000313" key="11">
    <source>
        <dbReference type="EMBL" id="KZD21524.1"/>
    </source>
</evidence>
<protein>
    <recommendedName>
        <fullName evidence="9">TRAP transporter small permease protein</fullName>
    </recommendedName>
</protein>
<evidence type="ECO:0000256" key="3">
    <source>
        <dbReference type="ARBA" id="ARBA00022475"/>
    </source>
</evidence>
<dbReference type="OrthoDB" id="4964541at2"/>
<keyword evidence="5 9" id="KW-0812">Transmembrane</keyword>
<dbReference type="PANTHER" id="PTHR35011:SF2">
    <property type="entry name" value="2,3-DIKETO-L-GULONATE TRAP TRANSPORTER SMALL PERMEASE PROTEIN YIAM"/>
    <property type="match status" value="1"/>
</dbReference>
<feature type="transmembrane region" description="Helical" evidence="9">
    <location>
        <begin position="131"/>
        <end position="152"/>
    </location>
</feature>
<evidence type="ECO:0000256" key="2">
    <source>
        <dbReference type="ARBA" id="ARBA00022448"/>
    </source>
</evidence>
<proteinExistence type="inferred from homology"/>
<dbReference type="STRING" id="943830.A4A58_14300"/>
<evidence type="ECO:0000313" key="12">
    <source>
        <dbReference type="Proteomes" id="UP000076574"/>
    </source>
</evidence>
<keyword evidence="6 9" id="KW-1133">Transmembrane helix</keyword>
<keyword evidence="4 9" id="KW-0997">Cell inner membrane</keyword>
<keyword evidence="2 9" id="KW-0813">Transport</keyword>
<dbReference type="GO" id="GO:0005886">
    <property type="term" value="C:plasma membrane"/>
    <property type="evidence" value="ECO:0007669"/>
    <property type="project" value="UniProtKB-SubCell"/>
</dbReference>
<dbReference type="InterPro" id="IPR055348">
    <property type="entry name" value="DctQ"/>
</dbReference>
<dbReference type="GO" id="GO:0022857">
    <property type="term" value="F:transmembrane transporter activity"/>
    <property type="evidence" value="ECO:0007669"/>
    <property type="project" value="UniProtKB-UniRule"/>
</dbReference>
<dbReference type="PANTHER" id="PTHR35011">
    <property type="entry name" value="2,3-DIKETO-L-GULONATE TRAP TRANSPORTER SMALL PERMEASE PROTEIN YIAM"/>
    <property type="match status" value="1"/>
</dbReference>
<dbReference type="RefSeq" id="WP_068736731.1">
    <property type="nucleotide sequence ID" value="NZ_LVYV01000045.1"/>
</dbReference>
<comment type="function">
    <text evidence="9">Part of the tripartite ATP-independent periplasmic (TRAP) transport system.</text>
</comment>
<dbReference type="GO" id="GO:0015740">
    <property type="term" value="P:C4-dicarboxylate transport"/>
    <property type="evidence" value="ECO:0007669"/>
    <property type="project" value="TreeGrafter"/>
</dbReference>
<comment type="caution">
    <text evidence="11">The sequence shown here is derived from an EMBL/GenBank/DDBJ whole genome shotgun (WGS) entry which is preliminary data.</text>
</comment>
<evidence type="ECO:0000256" key="9">
    <source>
        <dbReference type="RuleBase" id="RU369079"/>
    </source>
</evidence>
<dbReference type="AlphaFoldDB" id="A0A161QN32"/>
<evidence type="ECO:0000256" key="8">
    <source>
        <dbReference type="ARBA" id="ARBA00038436"/>
    </source>
</evidence>
<evidence type="ECO:0000256" key="1">
    <source>
        <dbReference type="ARBA" id="ARBA00004429"/>
    </source>
</evidence>
<reference evidence="11 12" key="1">
    <citation type="submission" date="2016-03" db="EMBL/GenBank/DDBJ databases">
        <title>Microsymbionts genomes from the relict species Vavilovia formosa (Stev.) Fed.</title>
        <authorList>
            <person name="Kopat V."/>
            <person name="Chirak E."/>
            <person name="Kimeklis A."/>
            <person name="Andronov E."/>
        </authorList>
    </citation>
    <scope>NUCLEOTIDE SEQUENCE [LARGE SCALE GENOMIC DNA]</scope>
    <source>
        <strain evidence="11 12">Vaf07</strain>
    </source>
</reference>
<feature type="transmembrane region" description="Helical" evidence="9">
    <location>
        <begin position="55"/>
        <end position="73"/>
    </location>
</feature>
<keyword evidence="7 9" id="KW-0472">Membrane</keyword>
<comment type="caution">
    <text evidence="9">Lacks conserved residue(s) required for the propagation of feature annotation.</text>
</comment>
<feature type="transmembrane region" description="Helical" evidence="9">
    <location>
        <begin position="20"/>
        <end position="43"/>
    </location>
</feature>
<feature type="domain" description="Tripartite ATP-independent periplasmic transporters DctQ component" evidence="10">
    <location>
        <begin position="31"/>
        <end position="160"/>
    </location>
</feature>
<comment type="subcellular location">
    <subcellularLocation>
        <location evidence="1 9">Cell inner membrane</location>
        <topology evidence="1 9">Multi-pass membrane protein</topology>
    </subcellularLocation>
</comment>
<keyword evidence="3" id="KW-1003">Cell membrane</keyword>
<accession>A0A161QN32</accession>
<sequence length="191" mass="20976">MLPTSFPATRRIVDAYFWTIKLTMAVLLATMVVLVFGNVVLRYVFNSGIAISEELSRWLFVWMVFLGAIVGLREHAHLGVDSFVKLLSPMGRKICYALSHALMLYASVLLTEGSWKQTVLNWDTTAPASGLSVGLFYAAGLVFGVASIPILLHDLYRLLTGQLATSELIAISESEEQVPATSSHANGNDRR</sequence>
<evidence type="ECO:0000256" key="6">
    <source>
        <dbReference type="ARBA" id="ARBA00022989"/>
    </source>
</evidence>
<dbReference type="InterPro" id="IPR007387">
    <property type="entry name" value="TRAP_DctQ"/>
</dbReference>
<dbReference type="EMBL" id="LVYV01000045">
    <property type="protein sequence ID" value="KZD21524.1"/>
    <property type="molecule type" value="Genomic_DNA"/>
</dbReference>
<comment type="similarity">
    <text evidence="8 9">Belongs to the TRAP transporter small permease family.</text>
</comment>
<evidence type="ECO:0000256" key="7">
    <source>
        <dbReference type="ARBA" id="ARBA00023136"/>
    </source>
</evidence>
<comment type="subunit">
    <text evidence="9">The complex comprises the extracytoplasmic solute receptor protein and the two transmembrane proteins.</text>
</comment>
<evidence type="ECO:0000256" key="4">
    <source>
        <dbReference type="ARBA" id="ARBA00022519"/>
    </source>
</evidence>
<organism evidence="11 12">
    <name type="scientific">Tardiphaga robiniae</name>
    <dbReference type="NCBI Taxonomy" id="943830"/>
    <lineage>
        <taxon>Bacteria</taxon>
        <taxon>Pseudomonadati</taxon>
        <taxon>Pseudomonadota</taxon>
        <taxon>Alphaproteobacteria</taxon>
        <taxon>Hyphomicrobiales</taxon>
        <taxon>Nitrobacteraceae</taxon>
        <taxon>Tardiphaga</taxon>
    </lineage>
</organism>
<dbReference type="Proteomes" id="UP000076574">
    <property type="component" value="Unassembled WGS sequence"/>
</dbReference>
<gene>
    <name evidence="11" type="ORF">A4A58_14300</name>
</gene>
<evidence type="ECO:0000259" key="10">
    <source>
        <dbReference type="Pfam" id="PF04290"/>
    </source>
</evidence>